<name>A0AAD0WQN1_9BACT</name>
<evidence type="ECO:0000313" key="2">
    <source>
        <dbReference type="Proteomes" id="UP000263040"/>
    </source>
</evidence>
<sequence>MINKTRRYFSFFGILAATVNRKLQSINCTIHAILVNTMPKINKLLLLKQLKPINLYSTNNNI</sequence>
<dbReference type="AlphaFoldDB" id="A0AAD0WQN1"/>
<dbReference type="KEGG" id="asui:ASUIS_1442"/>
<organism evidence="1 2">
    <name type="scientific">Arcobacter suis CECT 7833</name>
    <dbReference type="NCBI Taxonomy" id="663365"/>
    <lineage>
        <taxon>Bacteria</taxon>
        <taxon>Pseudomonadati</taxon>
        <taxon>Campylobacterota</taxon>
        <taxon>Epsilonproteobacteria</taxon>
        <taxon>Campylobacterales</taxon>
        <taxon>Arcobacteraceae</taxon>
        <taxon>Arcobacter</taxon>
    </lineage>
</organism>
<dbReference type="EMBL" id="CP032100">
    <property type="protein sequence ID" value="AXX89924.1"/>
    <property type="molecule type" value="Genomic_DNA"/>
</dbReference>
<evidence type="ECO:0000313" key="1">
    <source>
        <dbReference type="EMBL" id="AXX89924.1"/>
    </source>
</evidence>
<reference evidence="1 2" key="1">
    <citation type="submission" date="2018-08" db="EMBL/GenBank/DDBJ databases">
        <title>Complete genome of the Arcobacter suis type strain LMG 26152.</title>
        <authorList>
            <person name="Miller W.G."/>
            <person name="Yee E."/>
            <person name="Bono J.L."/>
        </authorList>
    </citation>
    <scope>NUCLEOTIDE SEQUENCE [LARGE SCALE GENOMIC DNA]</scope>
    <source>
        <strain evidence="1 2">CECT 7833</strain>
    </source>
</reference>
<proteinExistence type="predicted"/>
<protein>
    <submittedName>
        <fullName evidence="1">Uncharacterized protein</fullName>
    </submittedName>
</protein>
<accession>A0AAD0WQN1</accession>
<dbReference type="RefSeq" id="WP_118886448.1">
    <property type="nucleotide sequence ID" value="NZ_CP032100.1"/>
</dbReference>
<dbReference type="Proteomes" id="UP000263040">
    <property type="component" value="Chromosome"/>
</dbReference>
<keyword evidence="2" id="KW-1185">Reference proteome</keyword>
<gene>
    <name evidence="1" type="ORF">ASUIS_1442</name>
</gene>